<dbReference type="RefSeq" id="WP_246913972.1">
    <property type="nucleotide sequence ID" value="NZ_JALJRB010000032.1"/>
</dbReference>
<keyword evidence="1" id="KW-0028">Amino-acid biosynthesis</keyword>
<proteinExistence type="predicted"/>
<protein>
    <submittedName>
        <fullName evidence="5">Serine acetyltransferase</fullName>
    </submittedName>
</protein>
<feature type="region of interest" description="Disordered" evidence="4">
    <location>
        <begin position="1"/>
        <end position="21"/>
    </location>
</feature>
<evidence type="ECO:0000256" key="1">
    <source>
        <dbReference type="ARBA" id="ARBA00022605"/>
    </source>
</evidence>
<sequence>MNDRHTTSGHHHHDHTDTCKTDLAASKRMKAKVPEIAERIIEHCRSAECYTHIDYEPIPGEGFVADLIDKFREILFPGYFSRGKLDPANMKYNLGQSISQLYDMLAEQIGHHIRHDCMRYDLPCSECEHGGQVKALALLEAIPGIRRMLATDVQATFDGDPAAKSHDEIIFSYPGIFAIMVHRVAHQLFQQEVPLLPRIMSEHAHSLTGIDIHPGATIGPRFVIDHGTGVVIGETTLIGTNVRIYQGVTLGALSLPKNAGEQYRGKKRHPTIEDDVIIYSGTTILGGDTVIGARSVIGGNVWLTQSVPPDTTVMMEKPRLIYKSTEEKRKGA</sequence>
<dbReference type="SUPFAM" id="SSF51161">
    <property type="entry name" value="Trimeric LpxA-like enzymes"/>
    <property type="match status" value="1"/>
</dbReference>
<dbReference type="EMBL" id="JALJRB010000032">
    <property type="protein sequence ID" value="MCJ8502724.1"/>
    <property type="molecule type" value="Genomic_DNA"/>
</dbReference>
<name>A0AA41UKW6_9BACT</name>
<dbReference type="Gene3D" id="1.10.3130.10">
    <property type="entry name" value="serine acetyltransferase, domain 1"/>
    <property type="match status" value="1"/>
</dbReference>
<reference evidence="5" key="1">
    <citation type="submission" date="2022-04" db="EMBL/GenBank/DDBJ databases">
        <title>Desulfatitalea alkaliphila sp. nov., a novel anaerobic sulfate-reducing bacterium isolated from terrestrial mud volcano, Taman Peninsula, Russia.</title>
        <authorList>
            <person name="Khomyakova M.A."/>
            <person name="Merkel A.Y."/>
            <person name="Slobodkin A.I."/>
        </authorList>
    </citation>
    <scope>NUCLEOTIDE SEQUENCE</scope>
    <source>
        <strain evidence="5">M08but</strain>
    </source>
</reference>
<evidence type="ECO:0000256" key="3">
    <source>
        <dbReference type="ARBA" id="ARBA00023315"/>
    </source>
</evidence>
<keyword evidence="6" id="KW-1185">Reference proteome</keyword>
<dbReference type="PANTHER" id="PTHR42811">
    <property type="entry name" value="SERINE ACETYLTRANSFERASE"/>
    <property type="match status" value="1"/>
</dbReference>
<organism evidence="5 6">
    <name type="scientific">Desulfatitalea alkaliphila</name>
    <dbReference type="NCBI Taxonomy" id="2929485"/>
    <lineage>
        <taxon>Bacteria</taxon>
        <taxon>Pseudomonadati</taxon>
        <taxon>Thermodesulfobacteriota</taxon>
        <taxon>Desulfobacteria</taxon>
        <taxon>Desulfobacterales</taxon>
        <taxon>Desulfosarcinaceae</taxon>
        <taxon>Desulfatitalea</taxon>
    </lineage>
</organism>
<dbReference type="GO" id="GO:0016746">
    <property type="term" value="F:acyltransferase activity"/>
    <property type="evidence" value="ECO:0007669"/>
    <property type="project" value="UniProtKB-KW"/>
</dbReference>
<keyword evidence="3" id="KW-0012">Acyltransferase</keyword>
<dbReference type="Proteomes" id="UP001165427">
    <property type="component" value="Unassembled WGS sequence"/>
</dbReference>
<dbReference type="Gene3D" id="2.160.10.10">
    <property type="entry name" value="Hexapeptide repeat proteins"/>
    <property type="match status" value="1"/>
</dbReference>
<evidence type="ECO:0000313" key="5">
    <source>
        <dbReference type="EMBL" id="MCJ8502724.1"/>
    </source>
</evidence>
<dbReference type="InterPro" id="IPR011004">
    <property type="entry name" value="Trimer_LpxA-like_sf"/>
</dbReference>
<dbReference type="NCBIfam" id="NF041874">
    <property type="entry name" value="EPS_EpsC"/>
    <property type="match status" value="1"/>
</dbReference>
<accession>A0AA41UKW6</accession>
<gene>
    <name evidence="5" type="ORF">MRX98_19265</name>
</gene>
<dbReference type="AlphaFoldDB" id="A0AA41UKW6"/>
<dbReference type="InterPro" id="IPR053376">
    <property type="entry name" value="Serine_acetyltransferase"/>
</dbReference>
<evidence type="ECO:0000313" key="6">
    <source>
        <dbReference type="Proteomes" id="UP001165427"/>
    </source>
</evidence>
<dbReference type="GO" id="GO:0008652">
    <property type="term" value="P:amino acid biosynthetic process"/>
    <property type="evidence" value="ECO:0007669"/>
    <property type="project" value="UniProtKB-KW"/>
</dbReference>
<keyword evidence="2" id="KW-0808">Transferase</keyword>
<dbReference type="CDD" id="cd03354">
    <property type="entry name" value="LbH_SAT"/>
    <property type="match status" value="1"/>
</dbReference>
<evidence type="ECO:0000256" key="4">
    <source>
        <dbReference type="SAM" id="MobiDB-lite"/>
    </source>
</evidence>
<dbReference type="InterPro" id="IPR045304">
    <property type="entry name" value="LbH_SAT"/>
</dbReference>
<comment type="caution">
    <text evidence="5">The sequence shown here is derived from an EMBL/GenBank/DDBJ whole genome shotgun (WGS) entry which is preliminary data.</text>
</comment>
<evidence type="ECO:0000256" key="2">
    <source>
        <dbReference type="ARBA" id="ARBA00022679"/>
    </source>
</evidence>
<dbReference type="InterPro" id="IPR042122">
    <property type="entry name" value="Ser_AcTrfase_N_sf"/>
</dbReference>